<proteinExistence type="predicted"/>
<protein>
    <submittedName>
        <fullName evidence="4">CBS domain-containing protein</fullName>
    </submittedName>
</protein>
<evidence type="ECO:0000313" key="5">
    <source>
        <dbReference type="Proteomes" id="UP000564704"/>
    </source>
</evidence>
<gene>
    <name evidence="4" type="ORF">FDP25_04845</name>
</gene>
<dbReference type="EMBL" id="SZWE01000001">
    <property type="protein sequence ID" value="MRU14756.1"/>
    <property type="molecule type" value="Genomic_DNA"/>
</dbReference>
<feature type="domain" description="CBS" evidence="3">
    <location>
        <begin position="72"/>
        <end position="130"/>
    </location>
</feature>
<dbReference type="Proteomes" id="UP000564704">
    <property type="component" value="Unassembled WGS sequence"/>
</dbReference>
<feature type="domain" description="CBS" evidence="3">
    <location>
        <begin position="7"/>
        <end position="64"/>
    </location>
</feature>
<dbReference type="SMART" id="SM00116">
    <property type="entry name" value="CBS"/>
    <property type="match status" value="2"/>
</dbReference>
<evidence type="ECO:0000259" key="3">
    <source>
        <dbReference type="PROSITE" id="PS51371"/>
    </source>
</evidence>
<comment type="caution">
    <text evidence="4">The sequence shown here is derived from an EMBL/GenBank/DDBJ whole genome shotgun (WGS) entry which is preliminary data.</text>
</comment>
<dbReference type="PROSITE" id="PS51371">
    <property type="entry name" value="CBS"/>
    <property type="match status" value="2"/>
</dbReference>
<evidence type="ECO:0000256" key="2">
    <source>
        <dbReference type="PROSITE-ProRule" id="PRU00703"/>
    </source>
</evidence>
<dbReference type="Pfam" id="PF00571">
    <property type="entry name" value="CBS"/>
    <property type="match status" value="2"/>
</dbReference>
<accession>A0A844CU79</accession>
<sequence length="143" mass="15546">MKVADIMRHPPITILASASVPEAAAQMRAGHVGCLGVLENGRLVGVITDRDIVMRAVVGGERAMRLRVRDVMSPEVLFCSDRQRVEDAAAALGDHQVRRLPVCDARARLVGMLSVDRIAEEYSEHLAGETLGEIVETRLGPRP</sequence>
<dbReference type="Gene3D" id="3.10.580.10">
    <property type="entry name" value="CBS-domain"/>
    <property type="match status" value="1"/>
</dbReference>
<dbReference type="InterPro" id="IPR000644">
    <property type="entry name" value="CBS_dom"/>
</dbReference>
<dbReference type="SUPFAM" id="SSF54631">
    <property type="entry name" value="CBS-domain pair"/>
    <property type="match status" value="1"/>
</dbReference>
<evidence type="ECO:0000256" key="1">
    <source>
        <dbReference type="ARBA" id="ARBA00023122"/>
    </source>
</evidence>
<dbReference type="InterPro" id="IPR051257">
    <property type="entry name" value="Diverse_CBS-Domain"/>
</dbReference>
<keyword evidence="1 2" id="KW-0129">CBS domain</keyword>
<reference evidence="4 5" key="1">
    <citation type="submission" date="2019-05" db="EMBL/GenBank/DDBJ databases">
        <title>Roseovarius bejariae sp. nov., a moderately halophylic bacterium isolated from a saline soil in Rambla Salada (Murcia).</title>
        <authorList>
            <person name="Castro D.J."/>
            <person name="Gomez-Altuve A."/>
            <person name="Reina J.C."/>
            <person name="Rodriguez M."/>
            <person name="Sampedro I."/>
            <person name="Llamas I."/>
            <person name="Martinez-Checa F."/>
        </authorList>
    </citation>
    <scope>NUCLEOTIDE SEQUENCE [LARGE SCALE GENOMIC DNA]</scope>
    <source>
        <strain evidence="4 5">A21</strain>
    </source>
</reference>
<dbReference type="OrthoDB" id="9802114at2"/>
<organism evidence="4 5">
    <name type="scientific">Roseovarius bejariae</name>
    <dbReference type="NCBI Taxonomy" id="2576383"/>
    <lineage>
        <taxon>Bacteria</taxon>
        <taxon>Pseudomonadati</taxon>
        <taxon>Pseudomonadota</taxon>
        <taxon>Alphaproteobacteria</taxon>
        <taxon>Rhodobacterales</taxon>
        <taxon>Roseobacteraceae</taxon>
        <taxon>Roseovarius</taxon>
    </lineage>
</organism>
<keyword evidence="5" id="KW-1185">Reference proteome</keyword>
<dbReference type="AlphaFoldDB" id="A0A844CU79"/>
<name>A0A844CU79_9RHOB</name>
<dbReference type="PANTHER" id="PTHR43080:SF2">
    <property type="entry name" value="CBS DOMAIN-CONTAINING PROTEIN"/>
    <property type="match status" value="1"/>
</dbReference>
<dbReference type="InterPro" id="IPR046342">
    <property type="entry name" value="CBS_dom_sf"/>
</dbReference>
<evidence type="ECO:0000313" key="4">
    <source>
        <dbReference type="EMBL" id="MRU14756.1"/>
    </source>
</evidence>
<dbReference type="PANTHER" id="PTHR43080">
    <property type="entry name" value="CBS DOMAIN-CONTAINING PROTEIN CBSX3, MITOCHONDRIAL"/>
    <property type="match status" value="1"/>
</dbReference>